<dbReference type="AlphaFoldDB" id="A0ABD5Y6Z1"/>
<comment type="similarity">
    <text evidence="1">Belongs to the class IV-like SAM-binding methyltransferase superfamily. RNA methyltransferase TrmH family.</text>
</comment>
<evidence type="ECO:0000313" key="7">
    <source>
        <dbReference type="EMBL" id="MFC7141628.1"/>
    </source>
</evidence>
<reference evidence="7 8" key="1">
    <citation type="journal article" date="2019" name="Int. J. Syst. Evol. Microbiol.">
        <title>The Global Catalogue of Microorganisms (GCM) 10K type strain sequencing project: providing services to taxonomists for standard genome sequencing and annotation.</title>
        <authorList>
            <consortium name="The Broad Institute Genomics Platform"/>
            <consortium name="The Broad Institute Genome Sequencing Center for Infectious Disease"/>
            <person name="Wu L."/>
            <person name="Ma J."/>
        </authorList>
    </citation>
    <scope>NUCLEOTIDE SEQUENCE [LARGE SCALE GENOMIC DNA]</scope>
    <source>
        <strain evidence="7 8">XZYJT29</strain>
    </source>
</reference>
<protein>
    <submittedName>
        <fullName evidence="7">RNA methyltransferase</fullName>
    </submittedName>
</protein>
<dbReference type="SUPFAM" id="SSF75217">
    <property type="entry name" value="alpha/beta knot"/>
    <property type="match status" value="1"/>
</dbReference>
<feature type="domain" description="tRNA/rRNA methyltransferase SpoU type" evidence="6">
    <location>
        <begin position="23"/>
        <end position="175"/>
    </location>
</feature>
<dbReference type="InterPro" id="IPR029028">
    <property type="entry name" value="Alpha/beta_knot_MTases"/>
</dbReference>
<dbReference type="Pfam" id="PF00588">
    <property type="entry name" value="SpoU_methylase"/>
    <property type="match status" value="1"/>
</dbReference>
<dbReference type="GO" id="GO:0032259">
    <property type="term" value="P:methylation"/>
    <property type="evidence" value="ECO:0007669"/>
    <property type="project" value="UniProtKB-KW"/>
</dbReference>
<keyword evidence="4" id="KW-0949">S-adenosyl-L-methionine</keyword>
<evidence type="ECO:0000256" key="4">
    <source>
        <dbReference type="ARBA" id="ARBA00022691"/>
    </source>
</evidence>
<accession>A0ABD5Y6Z1</accession>
<evidence type="ECO:0000259" key="6">
    <source>
        <dbReference type="Pfam" id="PF00588"/>
    </source>
</evidence>
<dbReference type="PIRSF" id="PIRSF004808">
    <property type="entry name" value="LasT"/>
    <property type="match status" value="1"/>
</dbReference>
<gene>
    <name evidence="7" type="ORF">ACFQMA_17545</name>
</gene>
<keyword evidence="3" id="KW-0808">Transferase</keyword>
<evidence type="ECO:0000313" key="8">
    <source>
        <dbReference type="Proteomes" id="UP001596432"/>
    </source>
</evidence>
<feature type="compositionally biased region" description="Basic and acidic residues" evidence="5">
    <location>
        <begin position="1"/>
        <end position="10"/>
    </location>
</feature>
<dbReference type="InterPro" id="IPR004384">
    <property type="entry name" value="RNA_MeTrfase_TrmJ/LasT"/>
</dbReference>
<dbReference type="NCBIfam" id="TIGR00050">
    <property type="entry name" value="rRNA_methyl_1"/>
    <property type="match status" value="1"/>
</dbReference>
<dbReference type="GO" id="GO:0008168">
    <property type="term" value="F:methyltransferase activity"/>
    <property type="evidence" value="ECO:0007669"/>
    <property type="project" value="UniProtKB-KW"/>
</dbReference>
<keyword evidence="2 7" id="KW-0489">Methyltransferase</keyword>
<feature type="region of interest" description="Disordered" evidence="5">
    <location>
        <begin position="1"/>
        <end position="23"/>
    </location>
</feature>
<proteinExistence type="inferred from homology"/>
<evidence type="ECO:0000256" key="2">
    <source>
        <dbReference type="ARBA" id="ARBA00022603"/>
    </source>
</evidence>
<dbReference type="Gene3D" id="1.10.8.590">
    <property type="match status" value="1"/>
</dbReference>
<dbReference type="PANTHER" id="PTHR42786:SF2">
    <property type="entry name" value="TRNA (CYTIDINE_URIDINE-2'-O-)-METHYLTRANSFERASE TRMJ"/>
    <property type="match status" value="1"/>
</dbReference>
<comment type="caution">
    <text evidence="7">The sequence shown here is derived from an EMBL/GenBank/DDBJ whole genome shotgun (WGS) entry which is preliminary data.</text>
</comment>
<evidence type="ECO:0000256" key="5">
    <source>
        <dbReference type="SAM" id="MobiDB-lite"/>
    </source>
</evidence>
<evidence type="ECO:0000256" key="1">
    <source>
        <dbReference type="ARBA" id="ARBA00007228"/>
    </source>
</evidence>
<dbReference type="CDD" id="cd18093">
    <property type="entry name" value="SpoU-like_TrmJ"/>
    <property type="match status" value="1"/>
</dbReference>
<sequence length="262" mass="28994">MTDEADRPAADDDTDPDAGGPSITVAVVDAETPGNIGTIARSMKNFGLSDLLLVDPPELDPEGEAYGFAGQAREDVLPNAREVSFDYLVENFHTVGSTAVTNEDERSHTRYPFKTPAELADSLRGVETDTCVVFGRERVGLTNDELARLDEVCSIPAAADYPVLNLGQAATIVLYELRELTVAETQHPDERHQRAEERAVEGLDDQFGDFLEAIDHPEEKRPKARRLWRRLVGRAHPTGREATTLRGIFRRAAQAVERRDEE</sequence>
<dbReference type="EMBL" id="JBHTAS010000001">
    <property type="protein sequence ID" value="MFC7141628.1"/>
    <property type="molecule type" value="Genomic_DNA"/>
</dbReference>
<keyword evidence="8" id="KW-1185">Reference proteome</keyword>
<dbReference type="InterPro" id="IPR029026">
    <property type="entry name" value="tRNA_m1G_MTases_N"/>
</dbReference>
<dbReference type="GeneID" id="78821947"/>
<dbReference type="InterPro" id="IPR001537">
    <property type="entry name" value="SpoU_MeTrfase"/>
</dbReference>
<organism evidence="7 8">
    <name type="scientific">Halosimplex aquaticum</name>
    <dbReference type="NCBI Taxonomy" id="3026162"/>
    <lineage>
        <taxon>Archaea</taxon>
        <taxon>Methanobacteriati</taxon>
        <taxon>Methanobacteriota</taxon>
        <taxon>Stenosarchaea group</taxon>
        <taxon>Halobacteria</taxon>
        <taxon>Halobacteriales</taxon>
        <taxon>Haloarculaceae</taxon>
        <taxon>Halosimplex</taxon>
    </lineage>
</organism>
<dbReference type="RefSeq" id="WP_274322708.1">
    <property type="nucleotide sequence ID" value="NZ_CP118158.1"/>
</dbReference>
<dbReference type="Proteomes" id="UP001596432">
    <property type="component" value="Unassembled WGS sequence"/>
</dbReference>
<dbReference type="Gene3D" id="3.40.1280.10">
    <property type="match status" value="1"/>
</dbReference>
<dbReference type="PANTHER" id="PTHR42786">
    <property type="entry name" value="TRNA/RRNA METHYLTRANSFERASE"/>
    <property type="match status" value="1"/>
</dbReference>
<name>A0ABD5Y6Z1_9EURY</name>
<evidence type="ECO:0000256" key="3">
    <source>
        <dbReference type="ARBA" id="ARBA00022679"/>
    </source>
</evidence>